<evidence type="ECO:0000313" key="17">
    <source>
        <dbReference type="Proteomes" id="UP000460718"/>
    </source>
</evidence>
<reference evidence="11 12" key="1">
    <citation type="submission" date="2018-08" db="EMBL/GenBank/DDBJ databases">
        <title>Genomic investigation of the strawberry pathogen Phytophthora fragariae indicates pathogenicity is determined by transcriptional variation in three key races.</title>
        <authorList>
            <person name="Adams T.M."/>
            <person name="Armitage A.D."/>
            <person name="Sobczyk M.K."/>
            <person name="Bates H.J."/>
            <person name="Dunwell J.M."/>
            <person name="Nellist C.F."/>
            <person name="Harrison R.J."/>
        </authorList>
    </citation>
    <scope>NUCLEOTIDE SEQUENCE [LARGE SCALE GENOMIC DNA]</scope>
    <source>
        <strain evidence="9 13">A4</strain>
        <strain evidence="8 14">BC-1</strain>
        <strain evidence="7 18">BC-23</strain>
        <strain evidence="6 12">NOV-27</strain>
        <strain evidence="5 15">NOV-5</strain>
        <strain evidence="3 16">NOV-71</strain>
        <strain evidence="10 19">NOV-77</strain>
        <strain evidence="1 11">NOV-9</strain>
        <strain evidence="4 20">ONT-3</strain>
        <strain evidence="2 17">SCRP245</strain>
    </source>
</reference>
<dbReference type="EMBL" id="QXGA01000189">
    <property type="protein sequence ID" value="KAE9150444.1"/>
    <property type="molecule type" value="Genomic_DNA"/>
</dbReference>
<evidence type="ECO:0000313" key="19">
    <source>
        <dbReference type="Proteomes" id="UP000486351"/>
    </source>
</evidence>
<dbReference type="AlphaFoldDB" id="A0A6A3FGF3"/>
<evidence type="ECO:0000313" key="7">
    <source>
        <dbReference type="EMBL" id="KAE9245899.1"/>
    </source>
</evidence>
<dbReference type="EMBL" id="QXGC01000182">
    <property type="protein sequence ID" value="KAE9245899.1"/>
    <property type="molecule type" value="Genomic_DNA"/>
</dbReference>
<dbReference type="OrthoDB" id="10282108at2759"/>
<dbReference type="Proteomes" id="UP000437068">
    <property type="component" value="Unassembled WGS sequence"/>
</dbReference>
<evidence type="ECO:0000313" key="3">
    <source>
        <dbReference type="EMBL" id="KAE9126155.1"/>
    </source>
</evidence>
<dbReference type="EMBL" id="QXGE01000191">
    <property type="protein sequence ID" value="KAE9320795.1"/>
    <property type="molecule type" value="Genomic_DNA"/>
</dbReference>
<evidence type="ECO:0000313" key="11">
    <source>
        <dbReference type="Proteomes" id="UP000429523"/>
    </source>
</evidence>
<protein>
    <submittedName>
        <fullName evidence="1">Uncharacterized protein</fullName>
    </submittedName>
</protein>
<dbReference type="Proteomes" id="UP000440732">
    <property type="component" value="Unassembled WGS sequence"/>
</dbReference>
<evidence type="ECO:0000313" key="2">
    <source>
        <dbReference type="EMBL" id="KAE9021232.1"/>
    </source>
</evidence>
<organism evidence="1 11">
    <name type="scientific">Phytophthora fragariae</name>
    <dbReference type="NCBI Taxonomy" id="53985"/>
    <lineage>
        <taxon>Eukaryota</taxon>
        <taxon>Sar</taxon>
        <taxon>Stramenopiles</taxon>
        <taxon>Oomycota</taxon>
        <taxon>Peronosporomycetes</taxon>
        <taxon>Peronosporales</taxon>
        <taxon>Peronosporaceae</taxon>
        <taxon>Phytophthora</taxon>
    </lineage>
</organism>
<dbReference type="Proteomes" id="UP000440367">
    <property type="component" value="Unassembled WGS sequence"/>
</dbReference>
<evidence type="ECO:0000313" key="14">
    <source>
        <dbReference type="Proteomes" id="UP000440367"/>
    </source>
</evidence>
<dbReference type="Proteomes" id="UP000433483">
    <property type="component" value="Unassembled WGS sequence"/>
</dbReference>
<evidence type="ECO:0000313" key="10">
    <source>
        <dbReference type="EMBL" id="KAE9357065.1"/>
    </source>
</evidence>
<dbReference type="Proteomes" id="UP000486351">
    <property type="component" value="Unassembled WGS sequence"/>
</dbReference>
<dbReference type="Proteomes" id="UP000476176">
    <property type="component" value="Unassembled WGS sequence"/>
</dbReference>
<dbReference type="EMBL" id="QXFY01000101">
    <property type="protein sequence ID" value="KAE9357065.1"/>
    <property type="molecule type" value="Genomic_DNA"/>
</dbReference>
<dbReference type="EMBL" id="QXFX01000193">
    <property type="protein sequence ID" value="KAE9126400.1"/>
    <property type="molecule type" value="Genomic_DNA"/>
</dbReference>
<comment type="caution">
    <text evidence="1">The sequence shown here is derived from an EMBL/GenBank/DDBJ whole genome shotgun (WGS) entry which is preliminary data.</text>
</comment>
<evidence type="ECO:0000313" key="1">
    <source>
        <dbReference type="EMBL" id="KAE8943706.1"/>
    </source>
</evidence>
<evidence type="ECO:0000313" key="5">
    <source>
        <dbReference type="EMBL" id="KAE9150444.1"/>
    </source>
</evidence>
<evidence type="ECO:0000313" key="16">
    <source>
        <dbReference type="Proteomes" id="UP000441208"/>
    </source>
</evidence>
<gene>
    <name evidence="9" type="ORF">PF001_g5234</name>
    <name evidence="8" type="ORF">PF002_g6824</name>
    <name evidence="7" type="ORF">PF004_g5050</name>
    <name evidence="6" type="ORF">PF005_g5921</name>
    <name evidence="5" type="ORF">PF006_g5177</name>
    <name evidence="3" type="ORF">PF007_g6084</name>
    <name evidence="10" type="ORF">PF008_g3331</name>
    <name evidence="1" type="ORF">PF009_g6580</name>
    <name evidence="4" type="ORF">PF010_g5279</name>
    <name evidence="2" type="ORF">PF011_g5040</name>
</gene>
<sequence length="57" mass="6547">MRKKNWSRSFVFMKLMLTIHLRTLLVALIALEINMTSSPRKLRPASLEKSAYPSVNG</sequence>
<evidence type="ECO:0000313" key="9">
    <source>
        <dbReference type="EMBL" id="KAE9320795.1"/>
    </source>
</evidence>
<dbReference type="EMBL" id="QXGB01000212">
    <property type="protein sequence ID" value="KAE9224416.1"/>
    <property type="molecule type" value="Genomic_DNA"/>
</dbReference>
<evidence type="ECO:0000313" key="6">
    <source>
        <dbReference type="EMBL" id="KAE9224416.1"/>
    </source>
</evidence>
<evidence type="ECO:0000313" key="12">
    <source>
        <dbReference type="Proteomes" id="UP000433483"/>
    </source>
</evidence>
<dbReference type="EMBL" id="QXFW01000191">
    <property type="protein sequence ID" value="KAE9021232.1"/>
    <property type="molecule type" value="Genomic_DNA"/>
</dbReference>
<dbReference type="EMBL" id="QXGD01000243">
    <property type="protein sequence ID" value="KAE9246273.1"/>
    <property type="molecule type" value="Genomic_DNA"/>
</dbReference>
<evidence type="ECO:0000313" key="15">
    <source>
        <dbReference type="Proteomes" id="UP000440732"/>
    </source>
</evidence>
<evidence type="ECO:0000313" key="18">
    <source>
        <dbReference type="Proteomes" id="UP000476176"/>
    </source>
</evidence>
<dbReference type="Proteomes" id="UP000460718">
    <property type="component" value="Unassembled WGS sequence"/>
</dbReference>
<name>A0A6A3FGF3_9STRA</name>
<evidence type="ECO:0000313" key="4">
    <source>
        <dbReference type="EMBL" id="KAE9126400.1"/>
    </source>
</evidence>
<dbReference type="Proteomes" id="UP000488956">
    <property type="component" value="Unassembled WGS sequence"/>
</dbReference>
<dbReference type="EMBL" id="QXFZ01000221">
    <property type="protein sequence ID" value="KAE9126155.1"/>
    <property type="molecule type" value="Genomic_DNA"/>
</dbReference>
<accession>A0A6A3FGF3</accession>
<dbReference type="EMBL" id="QXGF01000238">
    <property type="protein sequence ID" value="KAE8943706.1"/>
    <property type="molecule type" value="Genomic_DNA"/>
</dbReference>
<keyword evidence="12" id="KW-1185">Reference proteome</keyword>
<evidence type="ECO:0000313" key="13">
    <source>
        <dbReference type="Proteomes" id="UP000437068"/>
    </source>
</evidence>
<evidence type="ECO:0000313" key="20">
    <source>
        <dbReference type="Proteomes" id="UP000488956"/>
    </source>
</evidence>
<dbReference type="Proteomes" id="UP000429523">
    <property type="component" value="Unassembled WGS sequence"/>
</dbReference>
<proteinExistence type="predicted"/>
<evidence type="ECO:0000313" key="8">
    <source>
        <dbReference type="EMBL" id="KAE9246273.1"/>
    </source>
</evidence>
<dbReference type="Proteomes" id="UP000441208">
    <property type="component" value="Unassembled WGS sequence"/>
</dbReference>